<dbReference type="Gene3D" id="2.30.110.10">
    <property type="entry name" value="Electron Transport, Fmn-binding Protein, Chain A"/>
    <property type="match status" value="1"/>
</dbReference>
<dbReference type="PANTHER" id="PTHR39336">
    <property type="entry name" value="PYRIDOXAMINE PHOSPHATE OXIDASE FAMILY PROTEIN (AFU_ORTHOLOGUE AFUA_6G11440)"/>
    <property type="match status" value="1"/>
</dbReference>
<comment type="caution">
    <text evidence="2">The sequence shown here is derived from an EMBL/GenBank/DDBJ whole genome shotgun (WGS) entry which is preliminary data.</text>
</comment>
<dbReference type="Pfam" id="PF01243">
    <property type="entry name" value="PNPOx_N"/>
    <property type="match status" value="1"/>
</dbReference>
<dbReference type="InterPro" id="IPR011576">
    <property type="entry name" value="Pyridox_Oxase_N"/>
</dbReference>
<dbReference type="SUPFAM" id="SSF50475">
    <property type="entry name" value="FMN-binding split barrel"/>
    <property type="match status" value="1"/>
</dbReference>
<evidence type="ECO:0000313" key="2">
    <source>
        <dbReference type="EMBL" id="TBW40892.1"/>
    </source>
</evidence>
<dbReference type="Proteomes" id="UP000292781">
    <property type="component" value="Unassembled WGS sequence"/>
</dbReference>
<dbReference type="AlphaFoldDB" id="A0A4Q9VY47"/>
<protein>
    <submittedName>
        <fullName evidence="2">Pyridoxamine 5'-phosphate oxidase family protein</fullName>
    </submittedName>
</protein>
<name>A0A4Q9VY47_9HYPH</name>
<organism evidence="2 3">
    <name type="scientific">Siculibacillus lacustris</name>
    <dbReference type="NCBI Taxonomy" id="1549641"/>
    <lineage>
        <taxon>Bacteria</taxon>
        <taxon>Pseudomonadati</taxon>
        <taxon>Pseudomonadota</taxon>
        <taxon>Alphaproteobacteria</taxon>
        <taxon>Hyphomicrobiales</taxon>
        <taxon>Ancalomicrobiaceae</taxon>
        <taxon>Siculibacillus</taxon>
    </lineage>
</organism>
<dbReference type="InterPro" id="IPR012349">
    <property type="entry name" value="Split_barrel_FMN-bd"/>
</dbReference>
<proteinExistence type="predicted"/>
<dbReference type="OrthoDB" id="115989at2"/>
<keyword evidence="3" id="KW-1185">Reference proteome</keyword>
<dbReference type="PANTHER" id="PTHR39336:SF1">
    <property type="entry name" value="PYRIDOXAMINE PHOSPHATE OXIDASE FAMILY PROTEIN (AFU_ORTHOLOGUE AFUA_6G11440)"/>
    <property type="match status" value="1"/>
</dbReference>
<feature type="domain" description="Pyridoxamine 5'-phosphate oxidase N-terminal" evidence="1">
    <location>
        <begin position="12"/>
        <end position="134"/>
    </location>
</feature>
<sequence length="190" mass="20874">MSKQFPSLGSIHRTFIARQKIFFAASAAPGARVNLSPRGTDALRVLAADCVVWLDLTGSSNETAAHLAADGRLTLMFCAFEGPPMILRLYGQGRVIRRGTPDYAELLATHYDGDEPRGARQMIRLDVDLVQTSCGYGVPRFESVGPRDQLDHWVASRTDAELEDYRRRKNAVSIDGLPTGLFDDVAPPRA</sequence>
<dbReference type="EMBL" id="SJFN01000002">
    <property type="protein sequence ID" value="TBW40892.1"/>
    <property type="molecule type" value="Genomic_DNA"/>
</dbReference>
<dbReference type="RefSeq" id="WP_131305312.1">
    <property type="nucleotide sequence ID" value="NZ_SJFN01000002.1"/>
</dbReference>
<accession>A0A4Q9VY47</accession>
<evidence type="ECO:0000259" key="1">
    <source>
        <dbReference type="Pfam" id="PF01243"/>
    </source>
</evidence>
<gene>
    <name evidence="2" type="ORF">EYW49_01695</name>
</gene>
<reference evidence="2 3" key="1">
    <citation type="submission" date="2019-02" db="EMBL/GenBank/DDBJ databases">
        <title>Siculibacillus lacustris gen. nov., sp. nov., a new rosette-forming bacterium isolated from a freshwater crater lake (Lake St. Ana, Romania).</title>
        <authorList>
            <person name="Felfoldi T."/>
            <person name="Marton Z."/>
            <person name="Szabo A."/>
            <person name="Mentes A."/>
            <person name="Boka K."/>
            <person name="Marialigeti K."/>
            <person name="Mathe I."/>
            <person name="Koncz M."/>
            <person name="Schumann P."/>
            <person name="Toth E."/>
        </authorList>
    </citation>
    <scope>NUCLEOTIDE SEQUENCE [LARGE SCALE GENOMIC DNA]</scope>
    <source>
        <strain evidence="2 3">SA-279</strain>
    </source>
</reference>
<evidence type="ECO:0000313" key="3">
    <source>
        <dbReference type="Proteomes" id="UP000292781"/>
    </source>
</evidence>